<evidence type="ECO:0000313" key="3">
    <source>
        <dbReference type="Proteomes" id="UP000460257"/>
    </source>
</evidence>
<dbReference type="AlphaFoldDB" id="A0A6N7IZU0"/>
<gene>
    <name evidence="2" type="ORF">FRC54_08205</name>
</gene>
<keyword evidence="3" id="KW-1185">Reference proteome</keyword>
<dbReference type="InterPro" id="IPR007421">
    <property type="entry name" value="Schlafen_AlbA_2_dom"/>
</dbReference>
<accession>A0A6N7IZU0</accession>
<reference evidence="2" key="1">
    <citation type="journal article" date="2020" name="Appl. Environ. Microbiol.">
        <title>Medium-Chain Fatty Acid Synthesis by 'Candidatus Weimeria bifida' gen. nov., sp. nov., and 'Candidatus Pseudoramibacter fermentans' sp. nov.</title>
        <authorList>
            <person name="Scarborough M.J."/>
            <person name="Myers K.S."/>
            <person name="Donohue T.J."/>
            <person name="Noguera D.R."/>
        </authorList>
    </citation>
    <scope>NUCLEOTIDE SEQUENCE</scope>
    <source>
        <strain evidence="2">LCO1.1</strain>
    </source>
</reference>
<evidence type="ECO:0000259" key="1">
    <source>
        <dbReference type="Pfam" id="PF04326"/>
    </source>
</evidence>
<dbReference type="Pfam" id="PF04326">
    <property type="entry name" value="SLFN_AlbA_2"/>
    <property type="match status" value="1"/>
</dbReference>
<comment type="caution">
    <text evidence="2">The sequence shown here is derived from an EMBL/GenBank/DDBJ whole genome shotgun (WGS) entry which is preliminary data.</text>
</comment>
<organism evidence="2 3">
    <name type="scientific">Candidatus Weimeria bifida</name>
    <dbReference type="NCBI Taxonomy" id="2599074"/>
    <lineage>
        <taxon>Bacteria</taxon>
        <taxon>Bacillati</taxon>
        <taxon>Bacillota</taxon>
        <taxon>Clostridia</taxon>
        <taxon>Lachnospirales</taxon>
        <taxon>Lachnospiraceae</taxon>
        <taxon>Candidatus Weimeria</taxon>
    </lineage>
</organism>
<evidence type="ECO:0000313" key="2">
    <source>
        <dbReference type="EMBL" id="MQN01878.1"/>
    </source>
</evidence>
<name>A0A6N7IZU0_9FIRM</name>
<protein>
    <submittedName>
        <fullName evidence="2">AAA family ATPase</fullName>
    </submittedName>
</protein>
<dbReference type="Pfam" id="PF13749">
    <property type="entry name" value="HATPase_c_4"/>
    <property type="match status" value="1"/>
</dbReference>
<dbReference type="Gene3D" id="3.30.565.60">
    <property type="match status" value="1"/>
</dbReference>
<sequence>MKINELFKDVIVENTECEFKATLNPDNPIKWAKTLVAFANGNGGILFVGVSDSREAFGLSLDEIDKIKNLIARVNDRHIFPHIKLQYSMRSVDEAAERFVLAINIKPAESVVRYREGDFNETVYIKGDGNTTPASPEDIISLSRRKSGVDNETTDIKYYEENWSDYINLCKEYRNDELPPTLKELQNEEIVSKDGYVKSGFLMFADDYNGDDSLICCRLWKGLNKAGVVLDHMRYKGPLSSVFSEAFKFIERNTKIGWQKTKNGGRKEIRSYPKEAVREALVNAIAHRDYSISGTQIDVDIYDNRIDIVSPGSWLLPKSYEEYPIGSIPSIRRNSIIAACLDVANLMERGGTGFQTMADCYKNASVEKQPGVLIYPGFLDLRLFDLLYDEDTEIEMDDISETERVLELLKSGPKSVKELQASSSYNSRSIFLKEVINPLIKAGKIYRDGPAKSPSSLMHLSTKVSPDM</sequence>
<dbReference type="PANTHER" id="PTHR30595:SF6">
    <property type="entry name" value="SCHLAFEN ALBA-2 DOMAIN-CONTAINING PROTEIN"/>
    <property type="match status" value="1"/>
</dbReference>
<feature type="domain" description="Schlafen AlbA-2" evidence="1">
    <location>
        <begin position="13"/>
        <end position="134"/>
    </location>
</feature>
<dbReference type="PANTHER" id="PTHR30595">
    <property type="entry name" value="GLPR-RELATED TRANSCRIPTIONAL REPRESSOR"/>
    <property type="match status" value="1"/>
</dbReference>
<proteinExistence type="predicted"/>
<dbReference type="EMBL" id="VOGC01000007">
    <property type="protein sequence ID" value="MQN01878.1"/>
    <property type="molecule type" value="Genomic_DNA"/>
</dbReference>
<dbReference type="InterPro" id="IPR038475">
    <property type="entry name" value="RecG_C_sf"/>
</dbReference>
<dbReference type="Gene3D" id="3.30.950.30">
    <property type="entry name" value="Schlafen, AAA domain"/>
    <property type="match status" value="1"/>
</dbReference>
<dbReference type="Proteomes" id="UP000460257">
    <property type="component" value="Unassembled WGS sequence"/>
</dbReference>
<dbReference type="InterPro" id="IPR038461">
    <property type="entry name" value="Schlafen_AlbA_2_dom_sf"/>
</dbReference>